<reference evidence="2" key="1">
    <citation type="submission" date="2023-10" db="EMBL/GenBank/DDBJ databases">
        <authorList>
            <person name="Chen Y."/>
            <person name="Shah S."/>
            <person name="Dougan E. K."/>
            <person name="Thang M."/>
            <person name="Chan C."/>
        </authorList>
    </citation>
    <scope>NUCLEOTIDE SEQUENCE [LARGE SCALE GENOMIC DNA]</scope>
</reference>
<dbReference type="EMBL" id="CAUYUJ010017948">
    <property type="protein sequence ID" value="CAK0879387.1"/>
    <property type="molecule type" value="Genomic_DNA"/>
</dbReference>
<accession>A0ABN9W4C6</accession>
<comment type="caution">
    <text evidence="2">The sequence shown here is derived from an EMBL/GenBank/DDBJ whole genome shotgun (WGS) entry which is preliminary data.</text>
</comment>
<feature type="region of interest" description="Disordered" evidence="1">
    <location>
        <begin position="322"/>
        <end position="345"/>
    </location>
</feature>
<keyword evidence="3" id="KW-1185">Reference proteome</keyword>
<evidence type="ECO:0000313" key="2">
    <source>
        <dbReference type="EMBL" id="CAK0879387.1"/>
    </source>
</evidence>
<organism evidence="2 3">
    <name type="scientific">Prorocentrum cordatum</name>
    <dbReference type="NCBI Taxonomy" id="2364126"/>
    <lineage>
        <taxon>Eukaryota</taxon>
        <taxon>Sar</taxon>
        <taxon>Alveolata</taxon>
        <taxon>Dinophyceae</taxon>
        <taxon>Prorocentrales</taxon>
        <taxon>Prorocentraceae</taxon>
        <taxon>Prorocentrum</taxon>
    </lineage>
</organism>
<evidence type="ECO:0000313" key="3">
    <source>
        <dbReference type="Proteomes" id="UP001189429"/>
    </source>
</evidence>
<dbReference type="Proteomes" id="UP001189429">
    <property type="component" value="Unassembled WGS sequence"/>
</dbReference>
<proteinExistence type="predicted"/>
<evidence type="ECO:0008006" key="4">
    <source>
        <dbReference type="Google" id="ProtNLM"/>
    </source>
</evidence>
<evidence type="ECO:0000256" key="1">
    <source>
        <dbReference type="SAM" id="MobiDB-lite"/>
    </source>
</evidence>
<protein>
    <recommendedName>
        <fullName evidence="4">NADH:ubiquinone oxidoreductase intermediate-associated protein 30 domain-containing protein</fullName>
    </recommendedName>
</protein>
<sequence>MVLALAPAPLARRPALVAHSRPGRTKPRLGRLALLAAPSGSAAPSERGLASRALRVARALLAAAGGLLVARRRRSEASLDRAWHAALELRPARQLQRGSSLPRQACRAPTRARAEQAVERSPLPDPVLGPGAGATAAAARDPDVIFLGKSAPSRGARAPSEEGISAATAVLRRMVERPYLRAGSTYRSDQQWGDTGAAVSTALSVFEGDRFELEVRSLDSKAGGSEGWIRFQGGMTFEPVHGRPGVKRALLRCTDPAQAIEYDEAVLNRGTSFVFGCLKRMARATFDALVLEVDIADDTVRLKPQASILRFFWDQPVDLQRTTERSPEAQRQRQPQLERSPERRNPLAAFIPKDWPQLRVGVGVLTATASGGGAPRELAAVLS</sequence>
<feature type="compositionally biased region" description="Basic and acidic residues" evidence="1">
    <location>
        <begin position="322"/>
        <end position="331"/>
    </location>
</feature>
<feature type="region of interest" description="Disordered" evidence="1">
    <location>
        <begin position="96"/>
        <end position="127"/>
    </location>
</feature>
<name>A0ABN9W4C6_9DINO</name>
<gene>
    <name evidence="2" type="ORF">PCOR1329_LOCUS62829</name>
</gene>